<evidence type="ECO:0000313" key="3">
    <source>
        <dbReference type="Proteomes" id="UP001378592"/>
    </source>
</evidence>
<comment type="caution">
    <text evidence="2">The sequence shown here is derived from an EMBL/GenBank/DDBJ whole genome shotgun (WGS) entry which is preliminary data.</text>
</comment>
<dbReference type="EMBL" id="JAZDUA010000323">
    <property type="protein sequence ID" value="KAK7794708.1"/>
    <property type="molecule type" value="Genomic_DNA"/>
</dbReference>
<keyword evidence="3" id="KW-1185">Reference proteome</keyword>
<sequence>MTHRHTCGDGQHSRNKLLNALFRFALFEDFLRCAPPKLGCIKRKRCTANVLLAATGTEEQTAPPTRRCTRRVQRYASSGSRASDSRTTPSQEWRLNSTKKRYI</sequence>
<accession>A0AAN9YYS8</accession>
<name>A0AAN9YYS8_9ORTH</name>
<feature type="region of interest" description="Disordered" evidence="1">
    <location>
        <begin position="59"/>
        <end position="103"/>
    </location>
</feature>
<gene>
    <name evidence="2" type="ORF">R5R35_008026</name>
</gene>
<dbReference type="AlphaFoldDB" id="A0AAN9YYS8"/>
<evidence type="ECO:0000313" key="2">
    <source>
        <dbReference type="EMBL" id="KAK7794708.1"/>
    </source>
</evidence>
<protein>
    <submittedName>
        <fullName evidence="2">Uncharacterized protein</fullName>
    </submittedName>
</protein>
<feature type="compositionally biased region" description="Polar residues" evidence="1">
    <location>
        <begin position="75"/>
        <end position="96"/>
    </location>
</feature>
<evidence type="ECO:0000256" key="1">
    <source>
        <dbReference type="SAM" id="MobiDB-lite"/>
    </source>
</evidence>
<organism evidence="2 3">
    <name type="scientific">Gryllus longicercus</name>
    <dbReference type="NCBI Taxonomy" id="2509291"/>
    <lineage>
        <taxon>Eukaryota</taxon>
        <taxon>Metazoa</taxon>
        <taxon>Ecdysozoa</taxon>
        <taxon>Arthropoda</taxon>
        <taxon>Hexapoda</taxon>
        <taxon>Insecta</taxon>
        <taxon>Pterygota</taxon>
        <taxon>Neoptera</taxon>
        <taxon>Polyneoptera</taxon>
        <taxon>Orthoptera</taxon>
        <taxon>Ensifera</taxon>
        <taxon>Gryllidea</taxon>
        <taxon>Grylloidea</taxon>
        <taxon>Gryllidae</taxon>
        <taxon>Gryllinae</taxon>
        <taxon>Gryllus</taxon>
    </lineage>
</organism>
<reference evidence="2 3" key="1">
    <citation type="submission" date="2024-03" db="EMBL/GenBank/DDBJ databases">
        <title>The genome assembly and annotation of the cricket Gryllus longicercus Weissman &amp; Gray.</title>
        <authorList>
            <person name="Szrajer S."/>
            <person name="Gray D."/>
            <person name="Ylla G."/>
        </authorList>
    </citation>
    <scope>NUCLEOTIDE SEQUENCE [LARGE SCALE GENOMIC DNA]</scope>
    <source>
        <strain evidence="2">DAG 2021-001</strain>
        <tissue evidence="2">Whole body minus gut</tissue>
    </source>
</reference>
<dbReference type="Proteomes" id="UP001378592">
    <property type="component" value="Unassembled WGS sequence"/>
</dbReference>
<proteinExistence type="predicted"/>